<dbReference type="eggNOG" id="COG3533">
    <property type="taxonomic scope" value="Bacteria"/>
</dbReference>
<feature type="region of interest" description="Disordered" evidence="2">
    <location>
        <begin position="129"/>
        <end position="153"/>
    </location>
</feature>
<dbReference type="CDD" id="cd00161">
    <property type="entry name" value="beta-trefoil_Ricin-like"/>
    <property type="match status" value="4"/>
</dbReference>
<dbReference type="Gene3D" id="3.20.20.80">
    <property type="entry name" value="Glycosidases"/>
    <property type="match status" value="1"/>
</dbReference>
<dbReference type="SUPFAM" id="SSF51445">
    <property type="entry name" value="(Trans)glycosidases"/>
    <property type="match status" value="1"/>
</dbReference>
<keyword evidence="6" id="KW-1185">Reference proteome</keyword>
<dbReference type="PANTHER" id="PTHR34135:SF2">
    <property type="entry name" value="LYSOZYME"/>
    <property type="match status" value="1"/>
</dbReference>
<dbReference type="GO" id="GO:0009253">
    <property type="term" value="P:peptidoglycan catabolic process"/>
    <property type="evidence" value="ECO:0007669"/>
    <property type="project" value="InterPro"/>
</dbReference>
<dbReference type="GO" id="GO:0016052">
    <property type="term" value="P:carbohydrate catabolic process"/>
    <property type="evidence" value="ECO:0007669"/>
    <property type="project" value="TreeGrafter"/>
</dbReference>
<evidence type="ECO:0000313" key="5">
    <source>
        <dbReference type="EMBL" id="KFI46056.1"/>
    </source>
</evidence>
<dbReference type="InterPro" id="IPR000772">
    <property type="entry name" value="Ricin_B_lectin"/>
</dbReference>
<dbReference type="InterPro" id="IPR002053">
    <property type="entry name" value="Glyco_hydro_25"/>
</dbReference>
<gene>
    <name evidence="5" type="ORF">BBOH_0864</name>
</gene>
<dbReference type="Gene3D" id="2.80.10.50">
    <property type="match status" value="9"/>
</dbReference>
<organism evidence="5 6">
    <name type="scientific">Bifidobacterium bohemicum DSM 22767</name>
    <dbReference type="NCBI Taxonomy" id="1437606"/>
    <lineage>
        <taxon>Bacteria</taxon>
        <taxon>Bacillati</taxon>
        <taxon>Actinomycetota</taxon>
        <taxon>Actinomycetes</taxon>
        <taxon>Bifidobacteriales</taxon>
        <taxon>Bifidobacteriaceae</taxon>
        <taxon>Bifidobacterium</taxon>
    </lineage>
</organism>
<evidence type="ECO:0000256" key="3">
    <source>
        <dbReference type="SAM" id="SignalP"/>
    </source>
</evidence>
<dbReference type="PROSITE" id="PS50231">
    <property type="entry name" value="RICIN_B_LECTIN"/>
    <property type="match status" value="3"/>
</dbReference>
<dbReference type="AlphaFoldDB" id="A0A086ZHQ6"/>
<dbReference type="eggNOG" id="COG3693">
    <property type="taxonomic scope" value="Bacteria"/>
</dbReference>
<dbReference type="GO" id="GO:0016998">
    <property type="term" value="P:cell wall macromolecule catabolic process"/>
    <property type="evidence" value="ECO:0007669"/>
    <property type="project" value="InterPro"/>
</dbReference>
<dbReference type="STRING" id="1437606.BBOH_0864"/>
<feature type="domain" description="Ricin B lectin" evidence="4">
    <location>
        <begin position="626"/>
        <end position="764"/>
    </location>
</feature>
<comment type="similarity">
    <text evidence="1">Belongs to the glycosyl hydrolase 25 family.</text>
</comment>
<name>A0A086ZHQ6_9BIFI</name>
<dbReference type="Pfam" id="PF14200">
    <property type="entry name" value="RicinB_lectin_2"/>
    <property type="match status" value="4"/>
</dbReference>
<protein>
    <submittedName>
        <fullName evidence="5">1,4-beta-N-acetylmuramidase</fullName>
    </submittedName>
</protein>
<dbReference type="CDD" id="cd06414">
    <property type="entry name" value="GH25_LytC-like"/>
    <property type="match status" value="1"/>
</dbReference>
<evidence type="ECO:0000256" key="2">
    <source>
        <dbReference type="SAM" id="MobiDB-lite"/>
    </source>
</evidence>
<evidence type="ECO:0000256" key="1">
    <source>
        <dbReference type="ARBA" id="ARBA00010646"/>
    </source>
</evidence>
<evidence type="ECO:0000313" key="6">
    <source>
        <dbReference type="Proteomes" id="UP000029096"/>
    </source>
</evidence>
<dbReference type="EMBL" id="JGYP01000002">
    <property type="protein sequence ID" value="KFI46056.1"/>
    <property type="molecule type" value="Genomic_DNA"/>
</dbReference>
<feature type="region of interest" description="Disordered" evidence="2">
    <location>
        <begin position="65"/>
        <end position="102"/>
    </location>
</feature>
<keyword evidence="3" id="KW-0732">Signal</keyword>
<feature type="domain" description="Ricin B lectin" evidence="4">
    <location>
        <begin position="481"/>
        <end position="619"/>
    </location>
</feature>
<dbReference type="Pfam" id="PF01183">
    <property type="entry name" value="Glyco_hydro_25"/>
    <property type="match status" value="1"/>
</dbReference>
<dbReference type="PROSITE" id="PS51904">
    <property type="entry name" value="GLYCOSYL_HYDROL_F25_2"/>
    <property type="match status" value="1"/>
</dbReference>
<dbReference type="SUPFAM" id="SSF50370">
    <property type="entry name" value="Ricin B-like lectins"/>
    <property type="match status" value="3"/>
</dbReference>
<feature type="domain" description="Ricin B lectin" evidence="4">
    <location>
        <begin position="786"/>
        <end position="924"/>
    </location>
</feature>
<dbReference type="PANTHER" id="PTHR34135">
    <property type="entry name" value="LYSOZYME"/>
    <property type="match status" value="1"/>
</dbReference>
<accession>A0A086ZHQ6</accession>
<dbReference type="RefSeq" id="WP_237743147.1">
    <property type="nucleotide sequence ID" value="NZ_JDUS01000007.1"/>
</dbReference>
<feature type="chain" id="PRO_5001817994" evidence="3">
    <location>
        <begin position="35"/>
        <end position="926"/>
    </location>
</feature>
<feature type="signal peptide" evidence="3">
    <location>
        <begin position="1"/>
        <end position="34"/>
    </location>
</feature>
<dbReference type="InterPro" id="IPR035992">
    <property type="entry name" value="Ricin_B-like_lectins"/>
</dbReference>
<evidence type="ECO:0000259" key="4">
    <source>
        <dbReference type="SMART" id="SM00458"/>
    </source>
</evidence>
<sequence length="926" mass="99045">MVNRKDSGRRLVKTVAAVATLALGLTVAVTPASALTDMSLDRSVTSPSPSSYADQGFSKAMAQGVVAGRSGQPDVKTIGDQPSSPSASDAMPENPSQKLPDKVSAAIPDDATLVSPDLAATKDGQVRNIKTGKPVTDPKVVGRNSKPADPLAKTDGQRFIPVEAKEVKRAVAANGGDANTSGLGATAGAHVTGSTMKESASKNKRGQARPFSVRSAVADTDGDVRNTALQNNEYGAYWGTYNGSQAFFERGGNLFAQQAKGVVDVSQWQGTINWEAAKASGVEGAIIRLSFGWGNGYDSQAVRNIKECRRLGIPFGVYMYSYAYDNNTAAAEGDDVVGLLRAVGVNPKDLSYPVFYDLEAYSPWSGHCHPENPWVYDGMVNTWFSRLQSAGYNNLSVYSYTSYLYNQLNTDNIHGKTRWVASYGARTGFGYSANDRGWQYADNGRINGINGNVDINAFGNYSYVSSAPNIGAYQAAALPDGTYFISSLLRDSAGFDIPGGSTDAGARAQLYDANQSAAQQYRLVRHNEDGTYEIRNVNSDKVLDVPGGNAYAGVPIQQWDSNGSNAQRWYLRNAGQGGMYIQSKLGNLVLDLPGGSTKNGTKLQLWDPNLTRAQQYIFSTVSSVSGGTKRIRSIAGNVVFDVPGASSYDGARLQVYDWNGTDAQKYNFNQVGNGIYEIQNVNSGKVVDLAGASTANGGKIDQYGTNGTCAQHWALRELSSGQYAFYSSCAADKAIDIPGGKAAKNQSLQLYDGNGTYAQRWAIETIKTRRQIIDELAAAHRSDLADGVYVIAAKCNNTMVLDVAGAARWDGARVQLYSNNGSGAQRWKVSHDGNGYVTISNIGSGKVLDINGAQDRAGVRMQQYSLNGTYAQKWIAVRDGNAFKLVSALDSGLVLDISGAGMFNGNTVQTYSDNSTVAQRWVALRQ</sequence>
<dbReference type="Proteomes" id="UP000029096">
    <property type="component" value="Unassembled WGS sequence"/>
</dbReference>
<proteinExistence type="inferred from homology"/>
<dbReference type="GO" id="GO:0003796">
    <property type="term" value="F:lysozyme activity"/>
    <property type="evidence" value="ECO:0007669"/>
    <property type="project" value="InterPro"/>
</dbReference>
<dbReference type="eggNOG" id="COG3757">
    <property type="taxonomic scope" value="Bacteria"/>
</dbReference>
<reference evidence="5 6" key="1">
    <citation type="submission" date="2014-03" db="EMBL/GenBank/DDBJ databases">
        <title>Genomics of Bifidobacteria.</title>
        <authorList>
            <person name="Ventura M."/>
            <person name="Milani C."/>
            <person name="Lugli G.A."/>
        </authorList>
    </citation>
    <scope>NUCLEOTIDE SEQUENCE [LARGE SCALE GENOMIC DNA]</scope>
    <source>
        <strain evidence="5 6">DSM 22767</strain>
    </source>
</reference>
<dbReference type="InterPro" id="IPR017853">
    <property type="entry name" value="GH"/>
</dbReference>
<comment type="caution">
    <text evidence="5">The sequence shown here is derived from an EMBL/GenBank/DDBJ whole genome shotgun (WGS) entry which is preliminary data.</text>
</comment>
<dbReference type="SMART" id="SM00458">
    <property type="entry name" value="RICIN"/>
    <property type="match status" value="3"/>
</dbReference>